<dbReference type="Proteomes" id="UP001597244">
    <property type="component" value="Unassembled WGS sequence"/>
</dbReference>
<organism evidence="1 2">
    <name type="scientific">Lapidilactobacillus mulanensis</name>
    <dbReference type="NCBI Taxonomy" id="2485999"/>
    <lineage>
        <taxon>Bacteria</taxon>
        <taxon>Bacillati</taxon>
        <taxon>Bacillota</taxon>
        <taxon>Bacilli</taxon>
        <taxon>Lactobacillales</taxon>
        <taxon>Lactobacillaceae</taxon>
        <taxon>Lapidilactobacillus</taxon>
    </lineage>
</organism>
<evidence type="ECO:0000313" key="2">
    <source>
        <dbReference type="Proteomes" id="UP001597244"/>
    </source>
</evidence>
<evidence type="ECO:0008006" key="3">
    <source>
        <dbReference type="Google" id="ProtNLM"/>
    </source>
</evidence>
<sequence length="153" mass="17950">MKEIDINQELKDALNRSNWTQTLLATSLHVTKGAVTNWTLRDNIPDKMLLGSMRLLNDYRFSLAVAEYLTGVKTYSIKRVEDTPYARFFSQAKEEHDRQDLDHDFTLLMGKRKEDRTQDDRKKIVHYAKELSEEIEEENSLLAAVMEDWDLII</sequence>
<reference evidence="2" key="1">
    <citation type="journal article" date="2019" name="Int. J. Syst. Evol. Microbiol.">
        <title>The Global Catalogue of Microorganisms (GCM) 10K type strain sequencing project: providing services to taxonomists for standard genome sequencing and annotation.</title>
        <authorList>
            <consortium name="The Broad Institute Genomics Platform"/>
            <consortium name="The Broad Institute Genome Sequencing Center for Infectious Disease"/>
            <person name="Wu L."/>
            <person name="Ma J."/>
        </authorList>
    </citation>
    <scope>NUCLEOTIDE SEQUENCE [LARGE SCALE GENOMIC DNA]</scope>
    <source>
        <strain evidence="2">CCM 8951</strain>
    </source>
</reference>
<gene>
    <name evidence="1" type="ORF">ACFQ4L_10540</name>
</gene>
<proteinExistence type="predicted"/>
<name>A0ABW4DQY4_9LACO</name>
<protein>
    <recommendedName>
        <fullName evidence="3">XRE family transcriptional regulator</fullName>
    </recommendedName>
</protein>
<evidence type="ECO:0000313" key="1">
    <source>
        <dbReference type="EMBL" id="MFD1466499.1"/>
    </source>
</evidence>
<keyword evidence="2" id="KW-1185">Reference proteome</keyword>
<dbReference type="RefSeq" id="WP_125577503.1">
    <property type="nucleotide sequence ID" value="NZ_JBHTOF010000103.1"/>
</dbReference>
<accession>A0ABW4DQY4</accession>
<comment type="caution">
    <text evidence="1">The sequence shown here is derived from an EMBL/GenBank/DDBJ whole genome shotgun (WGS) entry which is preliminary data.</text>
</comment>
<dbReference type="EMBL" id="JBHTOF010000103">
    <property type="protein sequence ID" value="MFD1466499.1"/>
    <property type="molecule type" value="Genomic_DNA"/>
</dbReference>